<dbReference type="Proteomes" id="UP000294835">
    <property type="component" value="Unassembled WGS sequence"/>
</dbReference>
<evidence type="ECO:0000313" key="1">
    <source>
        <dbReference type="EMBL" id="TCP41289.1"/>
    </source>
</evidence>
<protein>
    <submittedName>
        <fullName evidence="1">Uncharacterized protein</fullName>
    </submittedName>
</protein>
<proteinExistence type="predicted"/>
<gene>
    <name evidence="1" type="ORF">EV662_10534</name>
</gene>
<keyword evidence="2" id="KW-1185">Reference proteome</keyword>
<organism evidence="1 2">
    <name type="scientific">Rhodovulum marinum</name>
    <dbReference type="NCBI Taxonomy" id="320662"/>
    <lineage>
        <taxon>Bacteria</taxon>
        <taxon>Pseudomonadati</taxon>
        <taxon>Pseudomonadota</taxon>
        <taxon>Alphaproteobacteria</taxon>
        <taxon>Rhodobacterales</taxon>
        <taxon>Paracoccaceae</taxon>
        <taxon>Rhodovulum</taxon>
    </lineage>
</organism>
<comment type="caution">
    <text evidence="1">The sequence shown here is derived from an EMBL/GenBank/DDBJ whole genome shotgun (WGS) entry which is preliminary data.</text>
</comment>
<accession>A0A4R2PZ09</accession>
<dbReference type="EMBL" id="SLXP01000005">
    <property type="protein sequence ID" value="TCP41289.1"/>
    <property type="molecule type" value="Genomic_DNA"/>
</dbReference>
<sequence>MTSRSGSGPQRWAVEYFCQEKEGWNASCPDGAPGRYRGGGAGQEVFSLGGHRLSSLYRDSQTGVLTLTAGYRARSMVFFLVQILMARRTAPGAPREGSA</sequence>
<dbReference type="AlphaFoldDB" id="A0A4R2PZ09"/>
<reference evidence="1 2" key="1">
    <citation type="submission" date="2019-03" db="EMBL/GenBank/DDBJ databases">
        <title>Genomic Encyclopedia of Type Strains, Phase IV (KMG-IV): sequencing the most valuable type-strain genomes for metagenomic binning, comparative biology and taxonomic classification.</title>
        <authorList>
            <person name="Goeker M."/>
        </authorList>
    </citation>
    <scope>NUCLEOTIDE SEQUENCE [LARGE SCALE GENOMIC DNA]</scope>
    <source>
        <strain evidence="1 2">DSM 18063</strain>
    </source>
</reference>
<evidence type="ECO:0000313" key="2">
    <source>
        <dbReference type="Proteomes" id="UP000294835"/>
    </source>
</evidence>
<name>A0A4R2PZ09_9RHOB</name>